<protein>
    <submittedName>
        <fullName evidence="2">Peptidase</fullName>
    </submittedName>
</protein>
<reference evidence="2 3" key="1">
    <citation type="journal article" date="2017" name="ISME J.">
        <title>An acid-tolerant ammonia-oxidizing ?-proteobacterium from soil.</title>
        <authorList>
            <person name="Hayatsu M."/>
            <person name="Tago K."/>
            <person name="Uchiyama I."/>
            <person name="Toyoda A."/>
            <person name="Wang Y."/>
            <person name="Shimomura Y."/>
            <person name="Okubo T."/>
            <person name="Kurisu F."/>
            <person name="Hirono Y."/>
            <person name="Nonaka K."/>
            <person name="Akiyama H."/>
            <person name="Itoh T."/>
            <person name="Takami H."/>
        </authorList>
    </citation>
    <scope>NUCLEOTIDE SEQUENCE [LARGE SCALE GENOMIC DNA]</scope>
    <source>
        <strain evidence="2 3">TAO100</strain>
    </source>
</reference>
<name>A0A1Q2SKH5_9GAMM</name>
<keyword evidence="1" id="KW-0732">Signal</keyword>
<dbReference type="RefSeq" id="WP_096526281.1">
    <property type="nucleotide sequence ID" value="NZ_AP014836.1"/>
</dbReference>
<dbReference type="KEGG" id="ntt:TAO_0281"/>
<proteinExistence type="predicted"/>
<sequence>MNVKKWILIMGILGLMSTGTIHANDAISDQTTKLKKENKNKLDETTHTKNSAVIVKETVHFYLSRYLQVMK</sequence>
<organism evidence="2 3">
    <name type="scientific">Candidatus Nitrosoglobus terrae</name>
    <dbReference type="NCBI Taxonomy" id="1630141"/>
    <lineage>
        <taxon>Bacteria</taxon>
        <taxon>Pseudomonadati</taxon>
        <taxon>Pseudomonadota</taxon>
        <taxon>Gammaproteobacteria</taxon>
        <taxon>Chromatiales</taxon>
        <taxon>Chromatiaceae</taxon>
        <taxon>Candidatus Nitrosoglobus</taxon>
    </lineage>
</organism>
<keyword evidence="3" id="KW-1185">Reference proteome</keyword>
<accession>A0A1Q2SKH5</accession>
<dbReference type="EMBL" id="AP014836">
    <property type="protein sequence ID" value="BAW79651.1"/>
    <property type="molecule type" value="Genomic_DNA"/>
</dbReference>
<dbReference type="Proteomes" id="UP000243679">
    <property type="component" value="Chromosome"/>
</dbReference>
<feature type="chain" id="PRO_5012230635" evidence="1">
    <location>
        <begin position="24"/>
        <end position="71"/>
    </location>
</feature>
<evidence type="ECO:0000256" key="1">
    <source>
        <dbReference type="SAM" id="SignalP"/>
    </source>
</evidence>
<feature type="signal peptide" evidence="1">
    <location>
        <begin position="1"/>
        <end position="23"/>
    </location>
</feature>
<evidence type="ECO:0000313" key="3">
    <source>
        <dbReference type="Proteomes" id="UP000243679"/>
    </source>
</evidence>
<evidence type="ECO:0000313" key="2">
    <source>
        <dbReference type="EMBL" id="BAW79651.1"/>
    </source>
</evidence>
<gene>
    <name evidence="2" type="ORF">TAO_0281</name>
</gene>
<dbReference type="AlphaFoldDB" id="A0A1Q2SKH5"/>